<accession>A0A815JHH5</accession>
<keyword evidence="3" id="KW-0560">Oxidoreductase</keyword>
<dbReference type="OrthoDB" id="2121828at2759"/>
<keyword evidence="2" id="KW-0479">Metal-binding</keyword>
<keyword evidence="4" id="KW-0812">Transmembrane</keyword>
<feature type="domain" description="Plastocyanin-like" evidence="7">
    <location>
        <begin position="65"/>
        <end position="179"/>
    </location>
</feature>
<proteinExistence type="inferred from homology"/>
<dbReference type="Pfam" id="PF00394">
    <property type="entry name" value="Cu-oxidase"/>
    <property type="match status" value="1"/>
</dbReference>
<evidence type="ECO:0000259" key="6">
    <source>
        <dbReference type="Pfam" id="PF07731"/>
    </source>
</evidence>
<dbReference type="SUPFAM" id="SSF49503">
    <property type="entry name" value="Cupredoxins"/>
    <property type="match status" value="3"/>
</dbReference>
<reference evidence="8" key="1">
    <citation type="submission" date="2021-02" db="EMBL/GenBank/DDBJ databases">
        <authorList>
            <person name="Nowell W R."/>
        </authorList>
    </citation>
    <scope>NUCLEOTIDE SEQUENCE</scope>
</reference>
<dbReference type="InterPro" id="IPR002355">
    <property type="entry name" value="Cu_oxidase_Cu_BS"/>
</dbReference>
<dbReference type="InterPro" id="IPR011707">
    <property type="entry name" value="Cu-oxidase-like_N"/>
</dbReference>
<dbReference type="Pfam" id="PF07732">
    <property type="entry name" value="Cu-oxidase_3"/>
    <property type="match status" value="1"/>
</dbReference>
<dbReference type="InterPro" id="IPR011706">
    <property type="entry name" value="Cu-oxidase_C"/>
</dbReference>
<dbReference type="AlphaFoldDB" id="A0A815JHH5"/>
<feature type="transmembrane region" description="Helical" evidence="4">
    <location>
        <begin position="24"/>
        <end position="44"/>
    </location>
</feature>
<gene>
    <name evidence="8" type="ORF">EDS130_LOCUS35003</name>
</gene>
<comment type="caution">
    <text evidence="8">The sequence shown here is derived from an EMBL/GenBank/DDBJ whole genome shotgun (WGS) entry which is preliminary data.</text>
</comment>
<dbReference type="PANTHER" id="PTHR11709:SF511">
    <property type="entry name" value="LACCASE"/>
    <property type="match status" value="1"/>
</dbReference>
<feature type="domain" description="Plastocyanin-like" evidence="6">
    <location>
        <begin position="440"/>
        <end position="550"/>
    </location>
</feature>
<dbReference type="InterPro" id="IPR045087">
    <property type="entry name" value="Cu-oxidase_fam"/>
</dbReference>
<comment type="similarity">
    <text evidence="1">Belongs to the multicopper oxidase family.</text>
</comment>
<evidence type="ECO:0000256" key="2">
    <source>
        <dbReference type="ARBA" id="ARBA00022723"/>
    </source>
</evidence>
<dbReference type="Gene3D" id="2.60.40.420">
    <property type="entry name" value="Cupredoxins - blue copper proteins"/>
    <property type="match status" value="3"/>
</dbReference>
<protein>
    <recommendedName>
        <fullName evidence="10">Multicopper oxidase</fullName>
    </recommendedName>
</protein>
<dbReference type="GO" id="GO:0005507">
    <property type="term" value="F:copper ion binding"/>
    <property type="evidence" value="ECO:0007669"/>
    <property type="project" value="InterPro"/>
</dbReference>
<evidence type="ECO:0000256" key="4">
    <source>
        <dbReference type="SAM" id="Phobius"/>
    </source>
</evidence>
<evidence type="ECO:0000256" key="1">
    <source>
        <dbReference type="ARBA" id="ARBA00010609"/>
    </source>
</evidence>
<evidence type="ECO:0000256" key="3">
    <source>
        <dbReference type="ARBA" id="ARBA00023002"/>
    </source>
</evidence>
<name>A0A815JHH5_ADIRI</name>
<keyword evidence="4" id="KW-0472">Membrane</keyword>
<evidence type="ECO:0008006" key="10">
    <source>
        <dbReference type="Google" id="ProtNLM"/>
    </source>
</evidence>
<evidence type="ECO:0000313" key="9">
    <source>
        <dbReference type="Proteomes" id="UP000663852"/>
    </source>
</evidence>
<dbReference type="InterPro" id="IPR001117">
    <property type="entry name" value="Cu-oxidase_2nd"/>
</dbReference>
<dbReference type="PROSITE" id="PS00079">
    <property type="entry name" value="MULTICOPPER_OXIDASE1"/>
    <property type="match status" value="2"/>
</dbReference>
<organism evidence="8 9">
    <name type="scientific">Adineta ricciae</name>
    <name type="common">Rotifer</name>
    <dbReference type="NCBI Taxonomy" id="249248"/>
    <lineage>
        <taxon>Eukaryota</taxon>
        <taxon>Metazoa</taxon>
        <taxon>Spiralia</taxon>
        <taxon>Gnathifera</taxon>
        <taxon>Rotifera</taxon>
        <taxon>Eurotatoria</taxon>
        <taxon>Bdelloidea</taxon>
        <taxon>Adinetida</taxon>
        <taxon>Adinetidae</taxon>
        <taxon>Adineta</taxon>
    </lineage>
</organism>
<dbReference type="Proteomes" id="UP000663852">
    <property type="component" value="Unassembled WGS sequence"/>
</dbReference>
<dbReference type="InterPro" id="IPR033138">
    <property type="entry name" value="Cu_oxidase_CS"/>
</dbReference>
<dbReference type="EMBL" id="CAJNOJ010000301">
    <property type="protein sequence ID" value="CAF1382428.1"/>
    <property type="molecule type" value="Genomic_DNA"/>
</dbReference>
<evidence type="ECO:0000259" key="5">
    <source>
        <dbReference type="Pfam" id="PF00394"/>
    </source>
</evidence>
<dbReference type="PANTHER" id="PTHR11709">
    <property type="entry name" value="MULTI-COPPER OXIDASE"/>
    <property type="match status" value="1"/>
</dbReference>
<evidence type="ECO:0000313" key="8">
    <source>
        <dbReference type="EMBL" id="CAF1382428.1"/>
    </source>
</evidence>
<dbReference type="PROSITE" id="PS00080">
    <property type="entry name" value="MULTICOPPER_OXIDASE2"/>
    <property type="match status" value="1"/>
</dbReference>
<sequence>MTYLFNDRLKNFFRKLFCIFPQNLFLYIFLLLILINLCLIPIYLRKTTHSSLQNVHIYENVFRISWFNASPDGYEREILSINNEILCPTIIVNEGDLINVTIINESNEEITIHWHGLYQRNTFHMDGVPGISQCSILPNQSFNYLFSTNNQSGTYWYHSHHLIQYGDGLKGIFIIQNPNDPFQHFYDNEEIFQITDWYHIPVHILLNTYLTGTINDPIPDCLLFNGIGQFNCHLYENCSFYRSIIQTNSRKRYRIINTSIYSTITITIDQHQMKLIEMDGIYLNGNEIVQSIRINPGQRYSFLLHGNENSSQNYWIRVTTHPFIQFNNQYLQSNHSTVYAILQYNSNEFLPSFHSLHNDFHLIQQSILNGQHFVDEINLIPMNLTKYEIPKKKVFQTIILNAQFKGGNPGGMFFNNEMFIHPRNTTFLSLILQKNQSEIHWPSTITIKENEIYDIIINNNDYSSHPFHLHGHHVWILSQGKSNEGFLNQTQYETMNFNLNNVIYRDTFSVTPYSYLIFRFYSNNPGIWMLHCHNDWHLQIGMAFVFVESPKLIQQTHSNLSIPDKCYK</sequence>
<dbReference type="InterPro" id="IPR008972">
    <property type="entry name" value="Cupredoxin"/>
</dbReference>
<evidence type="ECO:0000259" key="7">
    <source>
        <dbReference type="Pfam" id="PF07732"/>
    </source>
</evidence>
<dbReference type="GO" id="GO:0016491">
    <property type="term" value="F:oxidoreductase activity"/>
    <property type="evidence" value="ECO:0007669"/>
    <property type="project" value="UniProtKB-KW"/>
</dbReference>
<feature type="domain" description="Plastocyanin-like" evidence="5">
    <location>
        <begin position="191"/>
        <end position="346"/>
    </location>
</feature>
<keyword evidence="4" id="KW-1133">Transmembrane helix</keyword>
<dbReference type="Pfam" id="PF07731">
    <property type="entry name" value="Cu-oxidase_2"/>
    <property type="match status" value="1"/>
</dbReference>